<dbReference type="CDD" id="cd03801">
    <property type="entry name" value="GT4_PimA-like"/>
    <property type="match status" value="1"/>
</dbReference>
<evidence type="ECO:0000256" key="3">
    <source>
        <dbReference type="SAM" id="MobiDB-lite"/>
    </source>
</evidence>
<dbReference type="EMBL" id="JAWNFU010000002">
    <property type="protein sequence ID" value="MDY5153291.1"/>
    <property type="molecule type" value="Genomic_DNA"/>
</dbReference>
<dbReference type="EC" id="2.4.-.-" evidence="6"/>
<dbReference type="GO" id="GO:1901137">
    <property type="term" value="P:carbohydrate derivative biosynthetic process"/>
    <property type="evidence" value="ECO:0007669"/>
    <property type="project" value="UniProtKB-ARBA"/>
</dbReference>
<dbReference type="PANTHER" id="PTHR45947">
    <property type="entry name" value="SULFOQUINOVOSYL TRANSFERASE SQD2"/>
    <property type="match status" value="1"/>
</dbReference>
<keyword evidence="1 6" id="KW-0328">Glycosyltransferase</keyword>
<dbReference type="PANTHER" id="PTHR45947:SF3">
    <property type="entry name" value="SULFOQUINOVOSYL TRANSFERASE SQD2"/>
    <property type="match status" value="1"/>
</dbReference>
<dbReference type="Pfam" id="PF13439">
    <property type="entry name" value="Glyco_transf_4"/>
    <property type="match status" value="1"/>
</dbReference>
<dbReference type="SUPFAM" id="SSF53756">
    <property type="entry name" value="UDP-Glycosyltransferase/glycogen phosphorylase"/>
    <property type="match status" value="1"/>
</dbReference>
<reference evidence="6" key="1">
    <citation type="submission" date="2023-10" db="EMBL/GenBank/DDBJ databases">
        <title>Whole Genome based description of the genera Actinobaculum and Actinotignum reveals a complex phylogenetic relationship within the species included in the genus Actinotignum.</title>
        <authorList>
            <person name="Jensen C.S."/>
            <person name="Dargis R."/>
            <person name="Kemp M."/>
            <person name="Christensen J.J."/>
        </authorList>
    </citation>
    <scope>NUCLEOTIDE SEQUENCE</scope>
    <source>
        <strain evidence="6">Actinobaculum_suis_CCUG19206T</strain>
    </source>
</reference>
<dbReference type="GO" id="GO:0016757">
    <property type="term" value="F:glycosyltransferase activity"/>
    <property type="evidence" value="ECO:0007669"/>
    <property type="project" value="UniProtKB-KW"/>
</dbReference>
<dbReference type="Proteomes" id="UP001273799">
    <property type="component" value="Unassembled WGS sequence"/>
</dbReference>
<dbReference type="InterPro" id="IPR001296">
    <property type="entry name" value="Glyco_trans_1"/>
</dbReference>
<feature type="compositionally biased region" description="Low complexity" evidence="3">
    <location>
        <begin position="188"/>
        <end position="211"/>
    </location>
</feature>
<evidence type="ECO:0000313" key="6">
    <source>
        <dbReference type="EMBL" id="MDY5153291.1"/>
    </source>
</evidence>
<keyword evidence="2 6" id="KW-0808">Transferase</keyword>
<gene>
    <name evidence="6" type="ORF">R6G71_04395</name>
</gene>
<proteinExistence type="predicted"/>
<feature type="domain" description="Glycosyltransferase subfamily 4-like N-terminal" evidence="5">
    <location>
        <begin position="15"/>
        <end position="174"/>
    </location>
</feature>
<name>A0AAW9HHA9_9ACTO</name>
<evidence type="ECO:0000259" key="4">
    <source>
        <dbReference type="Pfam" id="PF00534"/>
    </source>
</evidence>
<feature type="domain" description="Glycosyl transferase family 1" evidence="4">
    <location>
        <begin position="246"/>
        <end position="404"/>
    </location>
</feature>
<accession>A0AAW9HHA9</accession>
<dbReference type="InterPro" id="IPR028098">
    <property type="entry name" value="Glyco_trans_4-like_N"/>
</dbReference>
<dbReference type="AlphaFoldDB" id="A0AAW9HHA9"/>
<protein>
    <submittedName>
        <fullName evidence="6">Glycosyltransferase</fullName>
        <ecNumber evidence="6">2.4.-.-</ecNumber>
    </submittedName>
</protein>
<organism evidence="6 7">
    <name type="scientific">Actinobaculum suis</name>
    <dbReference type="NCBI Taxonomy" id="1657"/>
    <lineage>
        <taxon>Bacteria</taxon>
        <taxon>Bacillati</taxon>
        <taxon>Actinomycetota</taxon>
        <taxon>Actinomycetes</taxon>
        <taxon>Actinomycetales</taxon>
        <taxon>Actinomycetaceae</taxon>
        <taxon>Actinobaculum</taxon>
    </lineage>
</organism>
<evidence type="ECO:0000259" key="5">
    <source>
        <dbReference type="Pfam" id="PF13439"/>
    </source>
</evidence>
<evidence type="ECO:0000256" key="1">
    <source>
        <dbReference type="ARBA" id="ARBA00022676"/>
    </source>
</evidence>
<feature type="compositionally biased region" description="Low complexity" evidence="3">
    <location>
        <begin position="229"/>
        <end position="246"/>
    </location>
</feature>
<sequence>MRIALVSDCFMPRLGGIESQVRDLALALQNNGHQVLVITATPAQRGGGYSHDVVEGIRVLRLATPIFGGIPINPFCGRQLLAALQGADVVHINTGLVSPFAWHALLLAKLHTLPALVTWHSVLKPTVWPYIPFVRPITGPTIRHAAPSQLVAREVKQVVGQKGEVAVIPNGVSLRDWRQVASWRLATRASEPASESASTSTPEPAPESRSTQAPEPESASAQETPQAPEPASTPELAPETETAPEQAKLLREQRRLRIISARRLAPRKRTLEMLEIVKAAREISGLDATLTIYGEGPQRWELERWIRSHRAAKWVRLPGRASRAELMQAYAQADIYLSSSRLESFGIATLEARAAGLPVVCPTNTGADDFLENEVSGLLGESDQDVAAQLARLLLDDELRGRIAHHNATTEPRENWELVTRLTEAEYRAALRGTE</sequence>
<dbReference type="Gene3D" id="3.40.50.2000">
    <property type="entry name" value="Glycogen Phosphorylase B"/>
    <property type="match status" value="2"/>
</dbReference>
<feature type="region of interest" description="Disordered" evidence="3">
    <location>
        <begin position="188"/>
        <end position="246"/>
    </location>
</feature>
<dbReference type="RefSeq" id="WP_074663442.1">
    <property type="nucleotide sequence ID" value="NZ_FNAU01000014.1"/>
</dbReference>
<evidence type="ECO:0000256" key="2">
    <source>
        <dbReference type="ARBA" id="ARBA00022679"/>
    </source>
</evidence>
<dbReference type="InterPro" id="IPR050194">
    <property type="entry name" value="Glycosyltransferase_grp1"/>
</dbReference>
<dbReference type="Pfam" id="PF00534">
    <property type="entry name" value="Glycos_transf_1"/>
    <property type="match status" value="1"/>
</dbReference>
<comment type="caution">
    <text evidence="6">The sequence shown here is derived from an EMBL/GenBank/DDBJ whole genome shotgun (WGS) entry which is preliminary data.</text>
</comment>
<evidence type="ECO:0000313" key="7">
    <source>
        <dbReference type="Proteomes" id="UP001273799"/>
    </source>
</evidence>